<evidence type="ECO:0000256" key="1">
    <source>
        <dbReference type="ARBA" id="ARBA00010900"/>
    </source>
</evidence>
<evidence type="ECO:0000313" key="5">
    <source>
        <dbReference type="EMBL" id="GBE60367.1"/>
    </source>
</evidence>
<dbReference type="Pfam" id="PF01585">
    <property type="entry name" value="G-patch"/>
    <property type="match status" value="1"/>
</dbReference>
<sequence>MYSDYENDSGDNDVVGGGFHDNLGAAGGRRSGASSFFVKGGTLNIDEDETIQRGNKGQSTETAHAEGSDDDLSDTEDTTMVYTADTIDRLLADGAGGYAKEGDTSYDDSSDDDGDYKVHPASAKTKRIDTRRQNRYDNTKREKGITYDADDVLQPRQMDKMYGKGMKMLKKMGYTGGGLGRDGTGVVAPIELKATFDHRGMHKDRDTSNRDGDYMGRVKQPTVRVVPIGVSYSNAWRKKKVFRSKQERQSTTSTVQIPELDQLIKALADKVQWFSEKGRQTYDAVEKAKDALRKAERELQEKEGELAEQVDIIEVSEKALPRFIKFFENVDNALSNLNETTDKEAIISTFRNLVHKLLRECDADSTSYCYLGVQLVCDKYYIRGLHALYADWDIAKQPDMGAELIQSCLAGVDPYGSSSKTYVYFEKMIYPKIQKFFSEDWDVADTDVGWRCFRGWASVMRLLDDSNYNRTIRFNSLVGDRLREVIDNEKTLHLSHIVVHPFLRSIGIGLSDITYIEYFVSAILRMISKCVVSDVDKCLQPIKSWRCLLRRRDEDQIIQHVVKCIKTELERVAINPQNQDTSVLQNVFLWMSFIGKDRLSEALCCNFMRRWLKVLKDWITLPTANFDEIIIWYQGWKSFFPEDVIKTPAMESYFKDALREMDRASRNVLNTPTPQSTRQITPKKSTSESIFTSVQKLGAMKGVVPIKRRGKMYDGKQIYAFGSVSLVFGDCIMLVNGNEATPISLDELAKMI</sequence>
<proteinExistence type="inferred from homology"/>
<evidence type="ECO:0000313" key="6">
    <source>
        <dbReference type="Proteomes" id="UP000236319"/>
    </source>
</evidence>
<feature type="region of interest" description="Disordered" evidence="3">
    <location>
        <begin position="1"/>
        <end position="76"/>
    </location>
</feature>
<dbReference type="AlphaFoldDB" id="A0A2H6KBK5"/>
<dbReference type="InterPro" id="IPR045211">
    <property type="entry name" value="TFP11/STIP/Ntr1"/>
</dbReference>
<dbReference type="InterPro" id="IPR000467">
    <property type="entry name" value="G_patch_dom"/>
</dbReference>
<reference evidence="5 6" key="1">
    <citation type="journal article" date="2017" name="BMC Genomics">
        <title>Whole-genome assembly of Babesia ovata and comparative genomics between closely related pathogens.</title>
        <authorList>
            <person name="Yamagishi J."/>
            <person name="Asada M."/>
            <person name="Hakimi H."/>
            <person name="Tanaka T.Q."/>
            <person name="Sugimoto C."/>
            <person name="Kawazu S."/>
        </authorList>
    </citation>
    <scope>NUCLEOTIDE SEQUENCE [LARGE SCALE GENOMIC DNA]</scope>
    <source>
        <strain evidence="5 6">Miyake</strain>
    </source>
</reference>
<keyword evidence="6" id="KW-1185">Reference proteome</keyword>
<feature type="domain" description="G-patch" evidence="4">
    <location>
        <begin position="161"/>
        <end position="206"/>
    </location>
</feature>
<dbReference type="SMART" id="SM00443">
    <property type="entry name" value="G_patch"/>
    <property type="match status" value="1"/>
</dbReference>
<dbReference type="InterPro" id="IPR022783">
    <property type="entry name" value="GCFC_dom"/>
</dbReference>
<evidence type="ECO:0000256" key="2">
    <source>
        <dbReference type="SAM" id="Coils"/>
    </source>
</evidence>
<evidence type="ECO:0000259" key="4">
    <source>
        <dbReference type="PROSITE" id="PS50174"/>
    </source>
</evidence>
<dbReference type="GO" id="GO:0003676">
    <property type="term" value="F:nucleic acid binding"/>
    <property type="evidence" value="ECO:0007669"/>
    <property type="project" value="InterPro"/>
</dbReference>
<gene>
    <name evidence="5" type="ORF">BOVATA_018600</name>
</gene>
<evidence type="ECO:0000256" key="3">
    <source>
        <dbReference type="SAM" id="MobiDB-lite"/>
    </source>
</evidence>
<feature type="compositionally biased region" description="Gly residues" evidence="3">
    <location>
        <begin position="15"/>
        <end position="30"/>
    </location>
</feature>
<dbReference type="PANTHER" id="PTHR23329:SF1">
    <property type="entry name" value="TUFTELIN-INTERACTING PROTEIN 11"/>
    <property type="match status" value="1"/>
</dbReference>
<comment type="caution">
    <text evidence="5">The sequence shown here is derived from an EMBL/GenBank/DDBJ whole genome shotgun (WGS) entry which is preliminary data.</text>
</comment>
<dbReference type="Pfam" id="PF07842">
    <property type="entry name" value="GCFC"/>
    <property type="match status" value="1"/>
</dbReference>
<keyword evidence="2" id="KW-0175">Coiled coil</keyword>
<dbReference type="Proteomes" id="UP000236319">
    <property type="component" value="Unassembled WGS sequence"/>
</dbReference>
<organism evidence="5 6">
    <name type="scientific">Babesia ovata</name>
    <dbReference type="NCBI Taxonomy" id="189622"/>
    <lineage>
        <taxon>Eukaryota</taxon>
        <taxon>Sar</taxon>
        <taxon>Alveolata</taxon>
        <taxon>Apicomplexa</taxon>
        <taxon>Aconoidasida</taxon>
        <taxon>Piroplasmida</taxon>
        <taxon>Babesiidae</taxon>
        <taxon>Babesia</taxon>
    </lineage>
</organism>
<dbReference type="GO" id="GO:0071008">
    <property type="term" value="C:U2-type post-mRNA release spliceosomal complex"/>
    <property type="evidence" value="ECO:0007669"/>
    <property type="project" value="TreeGrafter"/>
</dbReference>
<comment type="similarity">
    <text evidence="1">Belongs to the TFP11/STIP family.</text>
</comment>
<dbReference type="RefSeq" id="XP_028866610.1">
    <property type="nucleotide sequence ID" value="XM_029010777.1"/>
</dbReference>
<protein>
    <submittedName>
        <fullName evidence="5">Septin and tuftelin-interacting 1 homolog 1</fullName>
    </submittedName>
</protein>
<dbReference type="EMBL" id="BDSA01000002">
    <property type="protein sequence ID" value="GBE60367.1"/>
    <property type="molecule type" value="Genomic_DNA"/>
</dbReference>
<dbReference type="PANTHER" id="PTHR23329">
    <property type="entry name" value="TUFTELIN-INTERACTING PROTEIN 11-RELATED"/>
    <property type="match status" value="1"/>
</dbReference>
<accession>A0A2H6KBK5</accession>
<name>A0A2H6KBK5_9APIC</name>
<dbReference type="OrthoDB" id="4822at2759"/>
<feature type="compositionally biased region" description="Acidic residues" evidence="3">
    <location>
        <begin position="1"/>
        <end position="11"/>
    </location>
</feature>
<dbReference type="GO" id="GO:0000390">
    <property type="term" value="P:spliceosomal complex disassembly"/>
    <property type="evidence" value="ECO:0007669"/>
    <property type="project" value="InterPro"/>
</dbReference>
<dbReference type="GeneID" id="39874137"/>
<feature type="coiled-coil region" evidence="2">
    <location>
        <begin position="282"/>
        <end position="312"/>
    </location>
</feature>
<dbReference type="PROSITE" id="PS50174">
    <property type="entry name" value="G_PATCH"/>
    <property type="match status" value="1"/>
</dbReference>
<feature type="compositionally biased region" description="Polar residues" evidence="3">
    <location>
        <begin position="52"/>
        <end position="62"/>
    </location>
</feature>
<dbReference type="VEuPathDB" id="PiroplasmaDB:BOVATA_018600"/>